<dbReference type="SUPFAM" id="SSF51261">
    <property type="entry name" value="Duplicated hybrid motif"/>
    <property type="match status" value="1"/>
</dbReference>
<dbReference type="PANTHER" id="PTHR21666:SF270">
    <property type="entry name" value="MUREIN HYDROLASE ACTIVATOR ENVC"/>
    <property type="match status" value="1"/>
</dbReference>
<dbReference type="RefSeq" id="WP_093248974.1">
    <property type="nucleotide sequence ID" value="NZ_FNGP01000001.1"/>
</dbReference>
<sequence>MSPLEGLGRRSLFKMAGVAGVAVAGSSILTTQTAAAATISSPVEVGSRYTSGFRTSDRPTHAGSDYAPKVAGTTGRPIYAIADGQVVRAQWNALAYHSGIAVIVYHSALGRYSYYGHLASYKVSVGQNVRAGQHIAVMGTTGNSTGIHLHLGIFGGSLSSPSFVDPHAWLKARGVTPGVTAPVSSSLKWPYADLPILGYHTTDSHNAWVKLMYDIGYRNSSLSVNLQSWLKAKGYYTGYIDGQFGSMSVKALQSLLRDRGFYGGYIDGVRGEMTIKAEIRFLNDQRQYY</sequence>
<evidence type="ECO:0000313" key="4">
    <source>
        <dbReference type="Proteomes" id="UP000199475"/>
    </source>
</evidence>
<dbReference type="AlphaFoldDB" id="A0A1G9I531"/>
<dbReference type="Pfam" id="PF01551">
    <property type="entry name" value="Peptidase_M23"/>
    <property type="match status" value="1"/>
</dbReference>
<dbReference type="InterPro" id="IPR016047">
    <property type="entry name" value="M23ase_b-sheet_dom"/>
</dbReference>
<protein>
    <submittedName>
        <fullName evidence="3">Peptidase family M23</fullName>
    </submittedName>
</protein>
<dbReference type="CDD" id="cd12797">
    <property type="entry name" value="M23_peptidase"/>
    <property type="match status" value="1"/>
</dbReference>
<keyword evidence="4" id="KW-1185">Reference proteome</keyword>
<proteinExistence type="predicted"/>
<dbReference type="Gene3D" id="2.70.70.10">
    <property type="entry name" value="Glucose Permease (Domain IIA)"/>
    <property type="match status" value="1"/>
</dbReference>
<dbReference type="OrthoDB" id="1099523at2"/>
<name>A0A1G9I531_9ACTN</name>
<dbReference type="PANTHER" id="PTHR21666">
    <property type="entry name" value="PEPTIDASE-RELATED"/>
    <property type="match status" value="1"/>
</dbReference>
<dbReference type="InterPro" id="IPR006311">
    <property type="entry name" value="TAT_signal"/>
</dbReference>
<dbReference type="PROSITE" id="PS51318">
    <property type="entry name" value="TAT"/>
    <property type="match status" value="1"/>
</dbReference>
<reference evidence="3 4" key="1">
    <citation type="submission" date="2016-10" db="EMBL/GenBank/DDBJ databases">
        <authorList>
            <person name="de Groot N.N."/>
        </authorList>
    </citation>
    <scope>NUCLEOTIDE SEQUENCE [LARGE SCALE GENOMIC DNA]</scope>
    <source>
        <strain evidence="3 4">CGMCC 1.9159</strain>
    </source>
</reference>
<accession>A0A1G9I531</accession>
<dbReference type="Proteomes" id="UP000199475">
    <property type="component" value="Unassembled WGS sequence"/>
</dbReference>
<organism evidence="3 4">
    <name type="scientific">Tessaracoccus oleiagri</name>
    <dbReference type="NCBI Taxonomy" id="686624"/>
    <lineage>
        <taxon>Bacteria</taxon>
        <taxon>Bacillati</taxon>
        <taxon>Actinomycetota</taxon>
        <taxon>Actinomycetes</taxon>
        <taxon>Propionibacteriales</taxon>
        <taxon>Propionibacteriaceae</taxon>
        <taxon>Tessaracoccus</taxon>
    </lineage>
</organism>
<dbReference type="STRING" id="686624.SAMN04488242_0735"/>
<evidence type="ECO:0000313" key="3">
    <source>
        <dbReference type="EMBL" id="SDL20370.1"/>
    </source>
</evidence>
<dbReference type="InterPro" id="IPR050570">
    <property type="entry name" value="Cell_wall_metabolism_enzyme"/>
</dbReference>
<evidence type="ECO:0000256" key="1">
    <source>
        <dbReference type="SAM" id="MobiDB-lite"/>
    </source>
</evidence>
<dbReference type="EMBL" id="FNGP01000001">
    <property type="protein sequence ID" value="SDL20370.1"/>
    <property type="molecule type" value="Genomic_DNA"/>
</dbReference>
<gene>
    <name evidence="3" type="ORF">SAMN04488242_0735</name>
</gene>
<feature type="domain" description="M23ase beta-sheet core" evidence="2">
    <location>
        <begin position="70"/>
        <end position="153"/>
    </location>
</feature>
<evidence type="ECO:0000259" key="2">
    <source>
        <dbReference type="Pfam" id="PF01551"/>
    </source>
</evidence>
<dbReference type="InterPro" id="IPR011055">
    <property type="entry name" value="Dup_hybrid_motif"/>
</dbReference>
<feature type="region of interest" description="Disordered" evidence="1">
    <location>
        <begin position="50"/>
        <end position="69"/>
    </location>
</feature>
<dbReference type="GO" id="GO:0004222">
    <property type="term" value="F:metalloendopeptidase activity"/>
    <property type="evidence" value="ECO:0007669"/>
    <property type="project" value="TreeGrafter"/>
</dbReference>